<feature type="compositionally biased region" description="Polar residues" evidence="4">
    <location>
        <begin position="276"/>
        <end position="286"/>
    </location>
</feature>
<comment type="caution">
    <text evidence="5">The sequence shown here is derived from an EMBL/GenBank/DDBJ whole genome shotgun (WGS) entry which is preliminary data.</text>
</comment>
<dbReference type="STRING" id="56216.A0A1A6G278"/>
<dbReference type="EMBL" id="LZPO01107932">
    <property type="protein sequence ID" value="OBS59949.1"/>
    <property type="molecule type" value="Genomic_DNA"/>
</dbReference>
<dbReference type="PANTHER" id="PTHR21682">
    <property type="entry name" value="COILED-COIL DOMAIN-CONTAINING PROTEIN 149"/>
    <property type="match status" value="1"/>
</dbReference>
<evidence type="ECO:0000313" key="6">
    <source>
        <dbReference type="Proteomes" id="UP000092124"/>
    </source>
</evidence>
<evidence type="ECO:0000256" key="4">
    <source>
        <dbReference type="SAM" id="MobiDB-lite"/>
    </source>
</evidence>
<name>A0A1A6G278_NEOLE</name>
<feature type="compositionally biased region" description="Basic and acidic residues" evidence="4">
    <location>
        <begin position="238"/>
        <end position="254"/>
    </location>
</feature>
<feature type="coiled-coil region" evidence="3">
    <location>
        <begin position="21"/>
        <end position="76"/>
    </location>
</feature>
<feature type="coiled-coil region" evidence="3">
    <location>
        <begin position="174"/>
        <end position="201"/>
    </location>
</feature>
<evidence type="ECO:0000256" key="2">
    <source>
        <dbReference type="ARBA" id="ARBA00023054"/>
    </source>
</evidence>
<evidence type="ECO:0000256" key="3">
    <source>
        <dbReference type="SAM" id="Coils"/>
    </source>
</evidence>
<keyword evidence="2 3" id="KW-0175">Coiled coil</keyword>
<evidence type="ECO:0008006" key="7">
    <source>
        <dbReference type="Google" id="ProtNLM"/>
    </source>
</evidence>
<evidence type="ECO:0000256" key="1">
    <source>
        <dbReference type="ARBA" id="ARBA00005872"/>
    </source>
</evidence>
<gene>
    <name evidence="5" type="ORF">A6R68_08922</name>
</gene>
<feature type="region of interest" description="Disordered" evidence="4">
    <location>
        <begin position="235"/>
        <end position="389"/>
    </location>
</feature>
<protein>
    <recommendedName>
        <fullName evidence="7">Coiled-coil domain-containing protein 149</fullName>
    </recommendedName>
</protein>
<dbReference type="OrthoDB" id="5917629at2759"/>
<keyword evidence="6" id="KW-1185">Reference proteome</keyword>
<dbReference type="Pfam" id="PF09789">
    <property type="entry name" value="CC149"/>
    <property type="match status" value="2"/>
</dbReference>
<organism evidence="5 6">
    <name type="scientific">Neotoma lepida</name>
    <name type="common">Desert woodrat</name>
    <dbReference type="NCBI Taxonomy" id="56216"/>
    <lineage>
        <taxon>Eukaryota</taxon>
        <taxon>Metazoa</taxon>
        <taxon>Chordata</taxon>
        <taxon>Craniata</taxon>
        <taxon>Vertebrata</taxon>
        <taxon>Euteleostomi</taxon>
        <taxon>Mammalia</taxon>
        <taxon>Eutheria</taxon>
        <taxon>Euarchontoglires</taxon>
        <taxon>Glires</taxon>
        <taxon>Rodentia</taxon>
        <taxon>Myomorpha</taxon>
        <taxon>Muroidea</taxon>
        <taxon>Cricetidae</taxon>
        <taxon>Neotominae</taxon>
        <taxon>Neotoma</taxon>
    </lineage>
</organism>
<feature type="compositionally biased region" description="Basic and acidic residues" evidence="4">
    <location>
        <begin position="304"/>
        <end position="336"/>
    </location>
</feature>
<proteinExistence type="inferred from homology"/>
<accession>A0A1A6G278</accession>
<evidence type="ECO:0000313" key="5">
    <source>
        <dbReference type="EMBL" id="OBS59949.1"/>
    </source>
</evidence>
<sequence>MQLLRMTIAKQRLGDEEIGMRHFAAHEREDLVEQLERAKEQIESLEHDLQASVDELQDVKEERASYQDKVDRLNQELNHILGGHENRIIDVDALCMENRQVQLRENALERRKNSKGQGKSSSSALTGVLSAKQVQDLLSEDHGCSLPATPQSIADLKSLATALLETIHEKNMVIQHQRQTNRILGNRVAELEKKLRTLEVSGLWSLPGGKDTILLSDQTLPTIQRSRSPLLKFVEQPTENKESPRDGEVQKQEQDESCAAAEALTVPEDAGKPAVSSPTQPSNRNPCSFLPHPPLPQIPAEDVNTVRKETTQLTDGREAADLEEVTREAPTEEQRCEPGLSPPSLASQGKCTTPLQDHLPSMQPEAKASSVEGDRGTSEGGDTRSTVQA</sequence>
<dbReference type="AlphaFoldDB" id="A0A1A6G278"/>
<dbReference type="Proteomes" id="UP000092124">
    <property type="component" value="Unassembled WGS sequence"/>
</dbReference>
<dbReference type="PANTHER" id="PTHR21682:SF2">
    <property type="entry name" value="COILED-COIL DOMAIN-CONTAINING PROTEIN 149"/>
    <property type="match status" value="1"/>
</dbReference>
<dbReference type="InterPro" id="IPR019179">
    <property type="entry name" value="CC149"/>
</dbReference>
<reference evidence="5 6" key="1">
    <citation type="submission" date="2016-06" db="EMBL/GenBank/DDBJ databases">
        <title>The Draft Genome Sequence and Annotation of the Desert Woodrat Neotoma lepida.</title>
        <authorList>
            <person name="Campbell M."/>
            <person name="Oakeson K.F."/>
            <person name="Yandell M."/>
            <person name="Halpert J.R."/>
            <person name="Dearing D."/>
        </authorList>
    </citation>
    <scope>NUCLEOTIDE SEQUENCE [LARGE SCALE GENOMIC DNA]</scope>
    <source>
        <strain evidence="5">417</strain>
        <tissue evidence="5">Liver</tissue>
    </source>
</reference>
<feature type="compositionally biased region" description="Polar residues" evidence="4">
    <location>
        <begin position="344"/>
        <end position="355"/>
    </location>
</feature>
<comment type="similarity">
    <text evidence="1">Belongs to the CCDC149 family.</text>
</comment>